<dbReference type="OrthoDB" id="5090487at2759"/>
<dbReference type="EMBL" id="JPKY01000003">
    <property type="protein sequence ID" value="KFH48452.1"/>
    <property type="molecule type" value="Genomic_DNA"/>
</dbReference>
<dbReference type="HOGENOM" id="CLU_2222406_0_0_1"/>
<reference evidence="2" key="1">
    <citation type="journal article" date="2014" name="Genome Announc.">
        <title>Genome sequence and annotation of Acremonium chrysogenum, producer of the beta-lactam antibiotic cephalosporin C.</title>
        <authorList>
            <person name="Terfehr D."/>
            <person name="Dahlmann T.A."/>
            <person name="Specht T."/>
            <person name="Zadra I."/>
            <person name="Kuernsteiner H."/>
            <person name="Kueck U."/>
        </authorList>
    </citation>
    <scope>NUCLEOTIDE SEQUENCE [LARGE SCALE GENOMIC DNA]</scope>
    <source>
        <strain evidence="2">ATCC 11550 / CBS 779.69 / DSM 880 / IAM 14645 / JCM 23072 / IMI 49137</strain>
    </source>
</reference>
<accession>A0A086TGH0</accession>
<comment type="caution">
    <text evidence="1">The sequence shown here is derived from an EMBL/GenBank/DDBJ whole genome shotgun (WGS) entry which is preliminary data.</text>
</comment>
<sequence length="106" mass="12571">MYNAEPSRYTPDSWRRPQMPTHILVENHTDGSLRRRYGSRFPLAITKDTTTNSILSFLAPDPLRYKVVVYWNDNTKETLEEWISTTELRQHASHLEVKKKKRVHFA</sequence>
<dbReference type="AlphaFoldDB" id="A0A086TGH0"/>
<keyword evidence="2" id="KW-1185">Reference proteome</keyword>
<protein>
    <submittedName>
        <fullName evidence="1">Uncharacterized protein</fullName>
    </submittedName>
</protein>
<evidence type="ECO:0000313" key="2">
    <source>
        <dbReference type="Proteomes" id="UP000029964"/>
    </source>
</evidence>
<gene>
    <name evidence="1" type="ORF">ACRE_006220</name>
</gene>
<name>A0A086TGH0_HAPC1</name>
<dbReference type="Proteomes" id="UP000029964">
    <property type="component" value="Unassembled WGS sequence"/>
</dbReference>
<proteinExistence type="predicted"/>
<organism evidence="1 2">
    <name type="scientific">Hapsidospora chrysogenum (strain ATCC 11550 / CBS 779.69 / DSM 880 / IAM 14645 / JCM 23072 / IMI 49137)</name>
    <name type="common">Acremonium chrysogenum</name>
    <dbReference type="NCBI Taxonomy" id="857340"/>
    <lineage>
        <taxon>Eukaryota</taxon>
        <taxon>Fungi</taxon>
        <taxon>Dikarya</taxon>
        <taxon>Ascomycota</taxon>
        <taxon>Pezizomycotina</taxon>
        <taxon>Sordariomycetes</taxon>
        <taxon>Hypocreomycetidae</taxon>
        <taxon>Hypocreales</taxon>
        <taxon>Bionectriaceae</taxon>
        <taxon>Hapsidospora</taxon>
    </lineage>
</organism>
<evidence type="ECO:0000313" key="1">
    <source>
        <dbReference type="EMBL" id="KFH48452.1"/>
    </source>
</evidence>